<dbReference type="InterPro" id="IPR010985">
    <property type="entry name" value="Ribbon_hlx_hlx"/>
</dbReference>
<dbReference type="KEGG" id="nav:JQS30_10935"/>
<evidence type="ECO:0000313" key="1">
    <source>
        <dbReference type="EMBL" id="QSB04313.1"/>
    </source>
</evidence>
<dbReference type="EMBL" id="CP070496">
    <property type="protein sequence ID" value="QSB04313.1"/>
    <property type="molecule type" value="Genomic_DNA"/>
</dbReference>
<organism evidence="1 2">
    <name type="scientific">Natronoglycomyces albus</name>
    <dbReference type="NCBI Taxonomy" id="2811108"/>
    <lineage>
        <taxon>Bacteria</taxon>
        <taxon>Bacillati</taxon>
        <taxon>Actinomycetota</taxon>
        <taxon>Actinomycetes</taxon>
        <taxon>Glycomycetales</taxon>
        <taxon>Glycomycetaceae</taxon>
        <taxon>Natronoglycomyces</taxon>
    </lineage>
</organism>
<dbReference type="InterPro" id="IPR013321">
    <property type="entry name" value="Arc_rbn_hlx_hlx"/>
</dbReference>
<dbReference type="SUPFAM" id="SSF47598">
    <property type="entry name" value="Ribbon-helix-helix"/>
    <property type="match status" value="1"/>
</dbReference>
<name>A0A895XL83_9ACTN</name>
<dbReference type="Proteomes" id="UP000662939">
    <property type="component" value="Chromosome"/>
</dbReference>
<dbReference type="Gene3D" id="1.10.1220.10">
    <property type="entry name" value="Met repressor-like"/>
    <property type="match status" value="1"/>
</dbReference>
<gene>
    <name evidence="1" type="ORF">JQS30_10935</name>
</gene>
<dbReference type="RefSeq" id="WP_213170311.1">
    <property type="nucleotide sequence ID" value="NZ_CP070496.1"/>
</dbReference>
<protein>
    <submittedName>
        <fullName evidence="1">Toxin-antitoxin system HicB family antitoxin</fullName>
    </submittedName>
</protein>
<sequence>MDLTPYIQSLRSSLTSAAGPAGEDATRTAELLADALDAGARLALLEALSDAAAEITDQLDRAGSSASVDVRVRGRAADLTVSNVEAATVEPAPAPATDDNVARITLRLPESLKDNVEAAAATEGISVNAWLVRAINNSVHGPTPQGKGSRFNQRITGYARA</sequence>
<evidence type="ECO:0000313" key="2">
    <source>
        <dbReference type="Proteomes" id="UP000662939"/>
    </source>
</evidence>
<proteinExistence type="predicted"/>
<dbReference type="AlphaFoldDB" id="A0A895XL83"/>
<dbReference type="InterPro" id="IPR008651">
    <property type="entry name" value="Uncharacterised_HicB"/>
</dbReference>
<keyword evidence="2" id="KW-1185">Reference proteome</keyword>
<dbReference type="GO" id="GO:0006355">
    <property type="term" value="P:regulation of DNA-templated transcription"/>
    <property type="evidence" value="ECO:0007669"/>
    <property type="project" value="InterPro"/>
</dbReference>
<accession>A0A895XL83</accession>
<reference evidence="1" key="1">
    <citation type="submission" date="2021-02" db="EMBL/GenBank/DDBJ databases">
        <title>Natronoglycomyces albus gen. nov., sp. nov, a haloalkaliphilic actinobacterium from a soda solonchak soil.</title>
        <authorList>
            <person name="Sorokin D.Y."/>
            <person name="Khijniak T.V."/>
            <person name="Zakharycheva A.P."/>
            <person name="Boueva O.V."/>
            <person name="Ariskina E.V."/>
            <person name="Hahnke R.L."/>
            <person name="Bunk B."/>
            <person name="Sproer C."/>
            <person name="Schumann P."/>
            <person name="Evtushenko L.I."/>
            <person name="Kublanov I.V."/>
        </authorList>
    </citation>
    <scope>NUCLEOTIDE SEQUENCE</scope>
    <source>
        <strain evidence="1">DSM 106290</strain>
    </source>
</reference>
<dbReference type="Pfam" id="PF05534">
    <property type="entry name" value="HicB"/>
    <property type="match status" value="1"/>
</dbReference>